<feature type="chain" id="PRO_5028957372" description="DUF6850 domain-containing protein" evidence="1">
    <location>
        <begin position="26"/>
        <end position="538"/>
    </location>
</feature>
<accession>A0A7D4G0C6</accession>
<evidence type="ECO:0000313" key="3">
    <source>
        <dbReference type="EMBL" id="QKH89229.1"/>
    </source>
</evidence>
<dbReference type="AlphaFoldDB" id="A0A7D4G0C6"/>
<dbReference type="Pfam" id="PF21012">
    <property type="entry name" value="DUF6850"/>
    <property type="match status" value="1"/>
</dbReference>
<dbReference type="EMBL" id="CP054011">
    <property type="protein sequence ID" value="QKH89229.1"/>
    <property type="molecule type" value="Genomic_DNA"/>
</dbReference>
<dbReference type="InterPro" id="IPR049236">
    <property type="entry name" value="DUF6850"/>
</dbReference>
<feature type="signal peptide" evidence="1">
    <location>
        <begin position="1"/>
        <end position="25"/>
    </location>
</feature>
<reference evidence="3 4" key="1">
    <citation type="submission" date="2020-05" db="EMBL/GenBank/DDBJ databases">
        <title>FDA dAtabase for Regulatory Grade micrObial Sequences (FDA-ARGOS): Supporting development and validation of Infectious Disease Dx tests.</title>
        <authorList>
            <person name="Moreno J."/>
            <person name="Tallon L."/>
            <person name="Sadzewicz L."/>
            <person name="Zhao X."/>
            <person name="Vavikolanu K."/>
            <person name="Mehta A."/>
            <person name="Aluvathingal J."/>
            <person name="Nadendla S."/>
            <person name="Myers T."/>
            <person name="Yan Y."/>
            <person name="Sichtig H."/>
        </authorList>
    </citation>
    <scope>NUCLEOTIDE SEQUENCE [LARGE SCALE GENOMIC DNA]</scope>
    <source>
        <strain evidence="3 4">FDAARGOS_760</strain>
    </source>
</reference>
<evidence type="ECO:0000259" key="2">
    <source>
        <dbReference type="Pfam" id="PF21012"/>
    </source>
</evidence>
<evidence type="ECO:0000313" key="4">
    <source>
        <dbReference type="Proteomes" id="UP000500843"/>
    </source>
</evidence>
<organism evidence="3 4">
    <name type="scientific">Prevotella melaninogenica</name>
    <dbReference type="NCBI Taxonomy" id="28132"/>
    <lineage>
        <taxon>Bacteria</taxon>
        <taxon>Pseudomonadati</taxon>
        <taxon>Bacteroidota</taxon>
        <taxon>Bacteroidia</taxon>
        <taxon>Bacteroidales</taxon>
        <taxon>Prevotellaceae</taxon>
        <taxon>Prevotella</taxon>
    </lineage>
</organism>
<name>A0A7D4G0C6_9BACT</name>
<feature type="domain" description="DUF6850" evidence="2">
    <location>
        <begin position="50"/>
        <end position="538"/>
    </location>
</feature>
<dbReference type="Proteomes" id="UP000500843">
    <property type="component" value="Chromosome 2"/>
</dbReference>
<gene>
    <name evidence="3" type="ORF">FIU21_09900</name>
</gene>
<evidence type="ECO:0000256" key="1">
    <source>
        <dbReference type="SAM" id="SignalP"/>
    </source>
</evidence>
<proteinExistence type="predicted"/>
<keyword evidence="1" id="KW-0732">Signal</keyword>
<sequence length="538" mass="61283">MRYRFMTLILAGASLSASLSAQEQAKDSLLHRDFSFVANSDAWLRSDNAAALARFKTKNISLAEVYVQYGKGGFVNYDESPRTVQAGANVSSFYRLTDRIVLLGSMRYDNFSGRNMTGSAFIQTQRLPFDIVEDSLNHAGTKHRDTYNLMGALSWELYKGIALGAKVDFTAANAAKYKDLRHKTKLMNLALTTGVYVPLRSVSLGLNYTYRRNTESVVFSTYASNAQEFSSYINYGPWIGKTEQFSSSGFTDSNREQPMLNEYHGLGLQFSWDILPNLSWFNNFGGAYRKGYYGRKSPYTIVHTNHHSNIYDYQSRLSLKLDKQVHHLDFSFSSENLVNEMNAYRSNKNEQGAYFYQYLDPVKSANKAWNDVHLGYTGYYGVTHELPLWTIEAGTNFSHRKQTGYSYPYFRRQDIHTTEAYTSLTRNLLFRKGVLSLQAGFAYKKGKGDAFEDGTLAKPSDKQNGFPMMDVLMYREYKYLTDPQYSLQLGVKYAFVLPGTKMKTYTALDFTHRHTNDGNAYLVGRNYSTGRLTIGCTF</sequence>
<protein>
    <recommendedName>
        <fullName evidence="2">DUF6850 domain-containing protein</fullName>
    </recommendedName>
</protein>